<dbReference type="EMBL" id="FWXW01000002">
    <property type="protein sequence ID" value="SMC46164.1"/>
    <property type="molecule type" value="Genomic_DNA"/>
</dbReference>
<keyword evidence="4 7" id="KW-0456">Lyase</keyword>
<evidence type="ECO:0000313" key="8">
    <source>
        <dbReference type="Proteomes" id="UP000192790"/>
    </source>
</evidence>
<dbReference type="OrthoDB" id="9802872at2"/>
<reference evidence="7 8" key="1">
    <citation type="submission" date="2017-04" db="EMBL/GenBank/DDBJ databases">
        <authorList>
            <person name="Afonso C.L."/>
            <person name="Miller P.J."/>
            <person name="Scott M.A."/>
            <person name="Spackman E."/>
            <person name="Goraichik I."/>
            <person name="Dimitrov K.M."/>
            <person name="Suarez D.L."/>
            <person name="Swayne D.E."/>
        </authorList>
    </citation>
    <scope>NUCLEOTIDE SEQUENCE [LARGE SCALE GENOMIC DNA]</scope>
    <source>
        <strain evidence="7 8">DSM 12816</strain>
    </source>
</reference>
<evidence type="ECO:0000313" key="7">
    <source>
        <dbReference type="EMBL" id="SMC46164.1"/>
    </source>
</evidence>
<evidence type="ECO:0000259" key="6">
    <source>
        <dbReference type="Pfam" id="PF00155"/>
    </source>
</evidence>
<dbReference type="InterPro" id="IPR004839">
    <property type="entry name" value="Aminotransferase_I/II_large"/>
</dbReference>
<evidence type="ECO:0000256" key="4">
    <source>
        <dbReference type="ARBA" id="ARBA00023239"/>
    </source>
</evidence>
<feature type="domain" description="Aminotransferase class I/classII large" evidence="6">
    <location>
        <begin position="43"/>
        <end position="369"/>
    </location>
</feature>
<dbReference type="STRING" id="1122930.SAMN02745168_0960"/>
<dbReference type="Pfam" id="PF00155">
    <property type="entry name" value="Aminotran_1_2"/>
    <property type="match status" value="1"/>
</dbReference>
<dbReference type="AlphaFoldDB" id="A0A1W1ZCL1"/>
<sequence>MEYEFDVLVSREHTGSEKYDGLPDGFRSLGAITYGGAELDVKTAPCIREALEKRARDGIYGYTKPDDAYFAAVEGWMRSVRSWDIRREWIVPSYGTMQAACAAIRAFSGEGDGVIVQPPVYVLYHREIARTRREIVSNPLILENGRYRMDFDHLEQVMSHPKNKLLLLCNPHNPIMDHWEREDLETVARLAEKHGVLVFCDEIFAEHVCGGTLVPYAEVGGDNCIVATSLGKAFNFTGSSHANVIIPGKLVREKYMEQRNYDHYGSIDPFIYTATLAAYTPGGKDWIDALLAYSGENIRLLSDFFAEYLPRVRPCRHRAGTLVWVDFNGLGLGESALWDFFENEAAFTGDRGSIYGLGGNGFVRFQMGTPRSILLKALDRFRAAAEKQGWLM</sequence>
<evidence type="ECO:0000256" key="3">
    <source>
        <dbReference type="ARBA" id="ARBA00022898"/>
    </source>
</evidence>
<dbReference type="GO" id="GO:0030170">
    <property type="term" value="F:pyridoxal phosphate binding"/>
    <property type="evidence" value="ECO:0007669"/>
    <property type="project" value="InterPro"/>
</dbReference>
<name>A0A1W1ZCL1_9FIRM</name>
<evidence type="ECO:0000256" key="1">
    <source>
        <dbReference type="ARBA" id="ARBA00001933"/>
    </source>
</evidence>
<dbReference type="Gene3D" id="3.40.640.10">
    <property type="entry name" value="Type I PLP-dependent aspartate aminotransferase-like (Major domain)"/>
    <property type="match status" value="1"/>
</dbReference>
<protein>
    <recommendedName>
        <fullName evidence="2">cysteine-S-conjugate beta-lyase</fullName>
        <ecNumber evidence="2">4.4.1.13</ecNumber>
    </recommendedName>
</protein>
<comment type="cofactor">
    <cofactor evidence="1">
        <name>pyridoxal 5'-phosphate</name>
        <dbReference type="ChEBI" id="CHEBI:597326"/>
    </cofactor>
</comment>
<dbReference type="CDD" id="cd00609">
    <property type="entry name" value="AAT_like"/>
    <property type="match status" value="1"/>
</dbReference>
<comment type="similarity">
    <text evidence="5">Belongs to the class-II pyridoxal-phosphate-dependent aminotransferase family. MalY/PatB cystathionine beta-lyase subfamily.</text>
</comment>
<dbReference type="InterPro" id="IPR015421">
    <property type="entry name" value="PyrdxlP-dep_Trfase_major"/>
</dbReference>
<dbReference type="PANTHER" id="PTHR43525:SF1">
    <property type="entry name" value="PROTEIN MALY"/>
    <property type="match status" value="1"/>
</dbReference>
<dbReference type="InterPro" id="IPR015422">
    <property type="entry name" value="PyrdxlP-dep_Trfase_small"/>
</dbReference>
<dbReference type="PANTHER" id="PTHR43525">
    <property type="entry name" value="PROTEIN MALY"/>
    <property type="match status" value="1"/>
</dbReference>
<dbReference type="InterPro" id="IPR015424">
    <property type="entry name" value="PyrdxlP-dep_Trfase"/>
</dbReference>
<organism evidence="7 8">
    <name type="scientific">Papillibacter cinnamivorans DSM 12816</name>
    <dbReference type="NCBI Taxonomy" id="1122930"/>
    <lineage>
        <taxon>Bacteria</taxon>
        <taxon>Bacillati</taxon>
        <taxon>Bacillota</taxon>
        <taxon>Clostridia</taxon>
        <taxon>Eubacteriales</taxon>
        <taxon>Oscillospiraceae</taxon>
        <taxon>Papillibacter</taxon>
    </lineage>
</organism>
<dbReference type="Gene3D" id="3.90.1150.10">
    <property type="entry name" value="Aspartate Aminotransferase, domain 1"/>
    <property type="match status" value="1"/>
</dbReference>
<evidence type="ECO:0000256" key="5">
    <source>
        <dbReference type="ARBA" id="ARBA00037974"/>
    </source>
</evidence>
<keyword evidence="8" id="KW-1185">Reference proteome</keyword>
<evidence type="ECO:0000256" key="2">
    <source>
        <dbReference type="ARBA" id="ARBA00012224"/>
    </source>
</evidence>
<accession>A0A1W1ZCL1</accession>
<dbReference type="EC" id="4.4.1.13" evidence="2"/>
<proteinExistence type="inferred from homology"/>
<dbReference type="SUPFAM" id="SSF53383">
    <property type="entry name" value="PLP-dependent transferases"/>
    <property type="match status" value="1"/>
</dbReference>
<dbReference type="GO" id="GO:0047804">
    <property type="term" value="F:cysteine-S-conjugate beta-lyase activity"/>
    <property type="evidence" value="ECO:0007669"/>
    <property type="project" value="UniProtKB-EC"/>
</dbReference>
<dbReference type="InterPro" id="IPR051798">
    <property type="entry name" value="Class-II_PLP-Dep_Aminotrans"/>
</dbReference>
<dbReference type="Proteomes" id="UP000192790">
    <property type="component" value="Unassembled WGS sequence"/>
</dbReference>
<keyword evidence="3" id="KW-0663">Pyridoxal phosphate</keyword>
<dbReference type="RefSeq" id="WP_084233602.1">
    <property type="nucleotide sequence ID" value="NZ_FWXW01000002.1"/>
</dbReference>
<gene>
    <name evidence="7" type="ORF">SAMN02745168_0960</name>
</gene>